<evidence type="ECO:0000313" key="1">
    <source>
        <dbReference type="EMBL" id="GAA3909464.1"/>
    </source>
</evidence>
<gene>
    <name evidence="1" type="ORF">GCM10022228_20220</name>
</gene>
<comment type="caution">
    <text evidence="1">The sequence shown here is derived from an EMBL/GenBank/DDBJ whole genome shotgun (WGS) entry which is preliminary data.</text>
</comment>
<name>A0ABP7LW00_9GAMM</name>
<protein>
    <submittedName>
        <fullName evidence="1">DUF484 family protein</fullName>
    </submittedName>
</protein>
<proteinExistence type="predicted"/>
<dbReference type="PANTHER" id="PTHR38765">
    <property type="entry name" value="DUF484 DOMAIN-CONTAINING PROTEIN"/>
    <property type="match status" value="1"/>
</dbReference>
<dbReference type="Pfam" id="PF04340">
    <property type="entry name" value="DUF484"/>
    <property type="match status" value="1"/>
</dbReference>
<dbReference type="EMBL" id="BAAAZT010000076">
    <property type="protein sequence ID" value="GAA3909464.1"/>
    <property type="molecule type" value="Genomic_DNA"/>
</dbReference>
<dbReference type="Proteomes" id="UP001500133">
    <property type="component" value="Unassembled WGS sequence"/>
</dbReference>
<dbReference type="InterPro" id="IPR029016">
    <property type="entry name" value="GAF-like_dom_sf"/>
</dbReference>
<organism evidence="1 2">
    <name type="scientific">Halomonas cibimaris</name>
    <dbReference type="NCBI Taxonomy" id="657012"/>
    <lineage>
        <taxon>Bacteria</taxon>
        <taxon>Pseudomonadati</taxon>
        <taxon>Pseudomonadota</taxon>
        <taxon>Gammaproteobacteria</taxon>
        <taxon>Oceanospirillales</taxon>
        <taxon>Halomonadaceae</taxon>
        <taxon>Halomonas</taxon>
    </lineage>
</organism>
<dbReference type="InterPro" id="IPR007435">
    <property type="entry name" value="DUF484"/>
</dbReference>
<reference evidence="2" key="1">
    <citation type="journal article" date="2019" name="Int. J. Syst. Evol. Microbiol.">
        <title>The Global Catalogue of Microorganisms (GCM) 10K type strain sequencing project: providing services to taxonomists for standard genome sequencing and annotation.</title>
        <authorList>
            <consortium name="The Broad Institute Genomics Platform"/>
            <consortium name="The Broad Institute Genome Sequencing Center for Infectious Disease"/>
            <person name="Wu L."/>
            <person name="Ma J."/>
        </authorList>
    </citation>
    <scope>NUCLEOTIDE SEQUENCE [LARGE SCALE GENOMIC DNA]</scope>
    <source>
        <strain evidence="2">JCM 16914</strain>
    </source>
</reference>
<accession>A0ABP7LW00</accession>
<dbReference type="Gene3D" id="3.30.450.40">
    <property type="match status" value="1"/>
</dbReference>
<evidence type="ECO:0000313" key="2">
    <source>
        <dbReference type="Proteomes" id="UP001500133"/>
    </source>
</evidence>
<keyword evidence="2" id="KW-1185">Reference proteome</keyword>
<sequence>MPDGRAGLYWFDRENMAMTRTPEPRKTLEPDQVAFWLARHPDFFVGREGLLQQLKVPHPHIDGAVSLLERLVLDLRTRAERAEGRLDHLLDTARHTESQYRRLRDTLLVLLEAPDRDALAQALATQMSERFATPAVALWCAPELSDAEPAMPQPPRQVLDHHAGTRLNALLDGRTSRCARLGLSDWKRLIPHAPAPEKPGSCAITRLAAGDTLGYLVLASPDAEQYRASMDTQFSEYLGDVVARLLTRLGPVEKAWHER</sequence>
<dbReference type="PANTHER" id="PTHR38765:SF1">
    <property type="entry name" value="DUF484 DOMAIN-CONTAINING PROTEIN"/>
    <property type="match status" value="1"/>
</dbReference>